<dbReference type="Proteomes" id="UP000499080">
    <property type="component" value="Unassembled WGS sequence"/>
</dbReference>
<dbReference type="AlphaFoldDB" id="A0A4Y2SM97"/>
<proteinExistence type="predicted"/>
<organism evidence="1 2">
    <name type="scientific">Araneus ventricosus</name>
    <name type="common">Orbweaver spider</name>
    <name type="synonym">Epeira ventricosa</name>
    <dbReference type="NCBI Taxonomy" id="182803"/>
    <lineage>
        <taxon>Eukaryota</taxon>
        <taxon>Metazoa</taxon>
        <taxon>Ecdysozoa</taxon>
        <taxon>Arthropoda</taxon>
        <taxon>Chelicerata</taxon>
        <taxon>Arachnida</taxon>
        <taxon>Araneae</taxon>
        <taxon>Araneomorphae</taxon>
        <taxon>Entelegynae</taxon>
        <taxon>Araneoidea</taxon>
        <taxon>Araneidae</taxon>
        <taxon>Araneus</taxon>
    </lineage>
</organism>
<evidence type="ECO:0000313" key="1">
    <source>
        <dbReference type="EMBL" id="GBN89432.1"/>
    </source>
</evidence>
<reference evidence="1 2" key="1">
    <citation type="journal article" date="2019" name="Sci. Rep.">
        <title>Orb-weaving spider Araneus ventricosus genome elucidates the spidroin gene catalogue.</title>
        <authorList>
            <person name="Kono N."/>
            <person name="Nakamura H."/>
            <person name="Ohtoshi R."/>
            <person name="Moran D.A.P."/>
            <person name="Shinohara A."/>
            <person name="Yoshida Y."/>
            <person name="Fujiwara M."/>
            <person name="Mori M."/>
            <person name="Tomita M."/>
            <person name="Arakawa K."/>
        </authorList>
    </citation>
    <scope>NUCLEOTIDE SEQUENCE [LARGE SCALE GENOMIC DNA]</scope>
</reference>
<protein>
    <submittedName>
        <fullName evidence="1">Uncharacterized protein</fullName>
    </submittedName>
</protein>
<name>A0A4Y2SM97_ARAVE</name>
<keyword evidence="2" id="KW-1185">Reference proteome</keyword>
<evidence type="ECO:0000313" key="2">
    <source>
        <dbReference type="Proteomes" id="UP000499080"/>
    </source>
</evidence>
<accession>A0A4Y2SM97</accession>
<dbReference type="EMBL" id="BGPR01022778">
    <property type="protein sequence ID" value="GBN89432.1"/>
    <property type="molecule type" value="Genomic_DNA"/>
</dbReference>
<sequence>MSCTRQGTSSFGYSVNPRPFHFRLRDSSLIVAPCGKMKHTERRPDARTAAELVVHVPFNRFGCRSNYIRPTRKTSDGLPVLPQAIASR</sequence>
<comment type="caution">
    <text evidence="1">The sequence shown here is derived from an EMBL/GenBank/DDBJ whole genome shotgun (WGS) entry which is preliminary data.</text>
</comment>
<gene>
    <name evidence="1" type="ORF">AVEN_103823_1</name>
</gene>